<evidence type="ECO:0000256" key="5">
    <source>
        <dbReference type="SAM" id="MobiDB-lite"/>
    </source>
</evidence>
<organism evidence="8 9">
    <name type="scientific">Deinococcus malanensis</name>
    <dbReference type="NCBI Taxonomy" id="1706855"/>
    <lineage>
        <taxon>Bacteria</taxon>
        <taxon>Thermotogati</taxon>
        <taxon>Deinococcota</taxon>
        <taxon>Deinococci</taxon>
        <taxon>Deinococcales</taxon>
        <taxon>Deinococcaceae</taxon>
        <taxon>Deinococcus</taxon>
    </lineage>
</organism>
<proteinExistence type="predicted"/>
<dbReference type="Pfam" id="PF00892">
    <property type="entry name" value="EamA"/>
    <property type="match status" value="2"/>
</dbReference>
<dbReference type="Proteomes" id="UP000647587">
    <property type="component" value="Unassembled WGS sequence"/>
</dbReference>
<feature type="transmembrane region" description="Helical" evidence="6">
    <location>
        <begin position="239"/>
        <end position="255"/>
    </location>
</feature>
<evidence type="ECO:0000256" key="4">
    <source>
        <dbReference type="ARBA" id="ARBA00023136"/>
    </source>
</evidence>
<feature type="transmembrane region" description="Helical" evidence="6">
    <location>
        <begin position="63"/>
        <end position="84"/>
    </location>
</feature>
<feature type="region of interest" description="Disordered" evidence="5">
    <location>
        <begin position="286"/>
        <end position="312"/>
    </location>
</feature>
<feature type="compositionally biased region" description="Polar residues" evidence="5">
    <location>
        <begin position="286"/>
        <end position="295"/>
    </location>
</feature>
<dbReference type="SUPFAM" id="SSF103481">
    <property type="entry name" value="Multidrug resistance efflux transporter EmrE"/>
    <property type="match status" value="2"/>
</dbReference>
<evidence type="ECO:0000256" key="3">
    <source>
        <dbReference type="ARBA" id="ARBA00022989"/>
    </source>
</evidence>
<keyword evidence="3 6" id="KW-1133">Transmembrane helix</keyword>
<feature type="compositionally biased region" description="Basic and acidic residues" evidence="5">
    <location>
        <begin position="297"/>
        <end position="312"/>
    </location>
</feature>
<feature type="transmembrane region" description="Helical" evidence="6">
    <location>
        <begin position="121"/>
        <end position="140"/>
    </location>
</feature>
<dbReference type="InterPro" id="IPR050638">
    <property type="entry name" value="AA-Vitamin_Transporters"/>
</dbReference>
<reference evidence="9" key="1">
    <citation type="journal article" date="2019" name="Int. J. Syst. Evol. Microbiol.">
        <title>The Global Catalogue of Microorganisms (GCM) 10K type strain sequencing project: providing services to taxonomists for standard genome sequencing and annotation.</title>
        <authorList>
            <consortium name="The Broad Institute Genomics Platform"/>
            <consortium name="The Broad Institute Genome Sequencing Center for Infectious Disease"/>
            <person name="Wu L."/>
            <person name="Ma J."/>
        </authorList>
    </citation>
    <scope>NUCLEOTIDE SEQUENCE [LARGE SCALE GENOMIC DNA]</scope>
    <source>
        <strain evidence="9">JCM 30331</strain>
    </source>
</reference>
<dbReference type="PANTHER" id="PTHR32322">
    <property type="entry name" value="INNER MEMBRANE TRANSPORTER"/>
    <property type="match status" value="1"/>
</dbReference>
<comment type="subcellular location">
    <subcellularLocation>
        <location evidence="1">Membrane</location>
        <topology evidence="1">Multi-pass membrane protein</topology>
    </subcellularLocation>
</comment>
<feature type="domain" description="EamA" evidence="7">
    <location>
        <begin position="9"/>
        <end position="136"/>
    </location>
</feature>
<evidence type="ECO:0000256" key="1">
    <source>
        <dbReference type="ARBA" id="ARBA00004141"/>
    </source>
</evidence>
<evidence type="ECO:0000313" key="9">
    <source>
        <dbReference type="Proteomes" id="UP000647587"/>
    </source>
</evidence>
<evidence type="ECO:0000259" key="7">
    <source>
        <dbReference type="Pfam" id="PF00892"/>
    </source>
</evidence>
<feature type="transmembrane region" description="Helical" evidence="6">
    <location>
        <begin position="179"/>
        <end position="198"/>
    </location>
</feature>
<comment type="caution">
    <text evidence="8">The sequence shown here is derived from an EMBL/GenBank/DDBJ whole genome shotgun (WGS) entry which is preliminary data.</text>
</comment>
<evidence type="ECO:0000313" key="8">
    <source>
        <dbReference type="EMBL" id="GGK23160.1"/>
    </source>
</evidence>
<dbReference type="RefSeq" id="WP_189006318.1">
    <property type="nucleotide sequence ID" value="NZ_BMPP01000005.1"/>
</dbReference>
<keyword evidence="9" id="KW-1185">Reference proteome</keyword>
<feature type="transmembrane region" description="Helical" evidence="6">
    <location>
        <begin position="204"/>
        <end position="227"/>
    </location>
</feature>
<feature type="transmembrane region" description="Helical" evidence="6">
    <location>
        <begin position="261"/>
        <end position="279"/>
    </location>
</feature>
<dbReference type="InterPro" id="IPR037185">
    <property type="entry name" value="EmrE-like"/>
</dbReference>
<evidence type="ECO:0000256" key="6">
    <source>
        <dbReference type="SAM" id="Phobius"/>
    </source>
</evidence>
<accession>A0ABQ2EVT2</accession>
<name>A0ABQ2EVT2_9DEIO</name>
<feature type="transmembrane region" description="Helical" evidence="6">
    <location>
        <begin position="7"/>
        <end position="27"/>
    </location>
</feature>
<dbReference type="InterPro" id="IPR000620">
    <property type="entry name" value="EamA_dom"/>
</dbReference>
<feature type="domain" description="EamA" evidence="7">
    <location>
        <begin position="148"/>
        <end position="280"/>
    </location>
</feature>
<evidence type="ECO:0000256" key="2">
    <source>
        <dbReference type="ARBA" id="ARBA00022692"/>
    </source>
</evidence>
<feature type="transmembrane region" description="Helical" evidence="6">
    <location>
        <begin position="33"/>
        <end position="51"/>
    </location>
</feature>
<dbReference type="PANTHER" id="PTHR32322:SF9">
    <property type="entry name" value="AMINO-ACID METABOLITE EFFLUX PUMP-RELATED"/>
    <property type="match status" value="1"/>
</dbReference>
<feature type="transmembrane region" description="Helical" evidence="6">
    <location>
        <begin position="146"/>
        <end position="167"/>
    </location>
</feature>
<keyword evidence="2 6" id="KW-0812">Transmembrane</keyword>
<protein>
    <submittedName>
        <fullName evidence="8">Multidrug transporter</fullName>
    </submittedName>
</protein>
<dbReference type="EMBL" id="BMPP01000005">
    <property type="protein sequence ID" value="GGK23160.1"/>
    <property type="molecule type" value="Genomic_DNA"/>
</dbReference>
<gene>
    <name evidence="8" type="ORF">GCM10008955_15850</name>
</gene>
<feature type="transmembrane region" description="Helical" evidence="6">
    <location>
        <begin position="90"/>
        <end position="109"/>
    </location>
</feature>
<keyword evidence="4 6" id="KW-0472">Membrane</keyword>
<sequence>MTRRDVLEMFILSVVWGVSFLLIKLVGEVFPPVWVALLRSVFGALVLWAALRWGRHSLPPAHLWKPLLLVAVFNNVLPWTFFAWGEQTVSSNIAAILNATTPLFSLLIALGARDAQVTGRVIGGVMIGLAGVAMTVSGGISGGHATLFGVLILLAASLGYAVATSIAKRTLGGLNPVGLATTQLTLSSLMLAPVALLGPQPGPVTLTALGSMLVLGVFGSGVAYLLYYGLLARVSPTQVVAVTYVLPLWGLFWGAVAGEAIGLLSLLGVAVVLSGLLLLNMPRRSAGTQQGSSTLPARERPTLGPEQRRKQA</sequence>